<comment type="caution">
    <text evidence="7">The sequence shown here is derived from an EMBL/GenBank/DDBJ whole genome shotgun (WGS) entry which is preliminary data.</text>
</comment>
<feature type="binding site" evidence="6">
    <location>
        <position position="85"/>
    </location>
    <ligand>
        <name>S-adenosyl-L-methionine</name>
        <dbReference type="ChEBI" id="CHEBI:59789"/>
    </ligand>
</feature>
<dbReference type="Gene3D" id="1.10.150.170">
    <property type="entry name" value="Putative methyltransferase TM0872, insert domain"/>
    <property type="match status" value="1"/>
</dbReference>
<evidence type="ECO:0000256" key="2">
    <source>
        <dbReference type="ARBA" id="ARBA00022552"/>
    </source>
</evidence>
<accession>A0A0G0GB66</accession>
<evidence type="ECO:0000256" key="6">
    <source>
        <dbReference type="HAMAP-Rule" id="MF_01007"/>
    </source>
</evidence>
<dbReference type="Proteomes" id="UP000034316">
    <property type="component" value="Unassembled WGS sequence"/>
</dbReference>
<evidence type="ECO:0000256" key="3">
    <source>
        <dbReference type="ARBA" id="ARBA00022603"/>
    </source>
</evidence>
<dbReference type="HAMAP" id="MF_01007">
    <property type="entry name" value="16SrRNA_methyltr_H"/>
    <property type="match status" value="1"/>
</dbReference>
<dbReference type="Pfam" id="PF01795">
    <property type="entry name" value="Methyltransf_5"/>
    <property type="match status" value="1"/>
</dbReference>
<evidence type="ECO:0000256" key="4">
    <source>
        <dbReference type="ARBA" id="ARBA00022679"/>
    </source>
</evidence>
<dbReference type="STRING" id="1618333.UR93_C0005G0018"/>
<dbReference type="GO" id="GO:0005737">
    <property type="term" value="C:cytoplasm"/>
    <property type="evidence" value="ECO:0007669"/>
    <property type="project" value="UniProtKB-SubCell"/>
</dbReference>
<reference evidence="7 8" key="1">
    <citation type="journal article" date="2015" name="Nature">
        <title>rRNA introns, odd ribosomes, and small enigmatic genomes across a large radiation of phyla.</title>
        <authorList>
            <person name="Brown C.T."/>
            <person name="Hug L.A."/>
            <person name="Thomas B.C."/>
            <person name="Sharon I."/>
            <person name="Castelle C.J."/>
            <person name="Singh A."/>
            <person name="Wilkins M.J."/>
            <person name="Williams K.H."/>
            <person name="Banfield J.F."/>
        </authorList>
    </citation>
    <scope>NUCLEOTIDE SEQUENCE [LARGE SCALE GENOMIC DNA]</scope>
</reference>
<dbReference type="PIRSF" id="PIRSF004486">
    <property type="entry name" value="MraW"/>
    <property type="match status" value="1"/>
</dbReference>
<dbReference type="PANTHER" id="PTHR11265:SF0">
    <property type="entry name" value="12S RRNA N4-METHYLCYTIDINE METHYLTRANSFERASE"/>
    <property type="match status" value="1"/>
</dbReference>
<evidence type="ECO:0000313" key="7">
    <source>
        <dbReference type="EMBL" id="KKP88962.1"/>
    </source>
</evidence>
<name>A0A0G0GB66_9BACT</name>
<keyword evidence="5 6" id="KW-0949">S-adenosyl-L-methionine</keyword>
<protein>
    <recommendedName>
        <fullName evidence="6">Ribosomal RNA small subunit methyltransferase H</fullName>
        <ecNumber evidence="6">2.1.1.199</ecNumber>
    </recommendedName>
    <alternativeName>
        <fullName evidence="6">16S rRNA m(4)C1402 methyltransferase</fullName>
    </alternativeName>
    <alternativeName>
        <fullName evidence="6">rRNA (cytosine-N(4)-)-methyltransferase RsmH</fullName>
    </alternativeName>
</protein>
<sequence length="297" mass="33635">MQHLPVLAKEISQIFSKHLSDKSVFVDGTVGLAGHTIELAKTFDRQKKKVIIIGIDQDLKMLTLALENIKKNKTKCEIYLKKENYAELYLVLKNYQLTGADGILLDLGVNSAQFGDLERGFSFNAEKLDMRFDESQNLTARSVVNHYSEKELGNILAKYGEIRGAFSLAKKIVEARPIKTALELKKILEQNYQTRKGKINPATLVFQALRIEVNNELKNLENFLKSIKNILNPGGIVAIISFHSLEDRLVKNYFRKLVESGEFEYLGEKLITPSAEEIAQNPRARSAKLRVINKVKN</sequence>
<dbReference type="InterPro" id="IPR029063">
    <property type="entry name" value="SAM-dependent_MTases_sf"/>
</dbReference>
<dbReference type="EMBL" id="LBRB01000005">
    <property type="protein sequence ID" value="KKP88962.1"/>
    <property type="molecule type" value="Genomic_DNA"/>
</dbReference>
<gene>
    <name evidence="6" type="primary">rsmH</name>
    <name evidence="7" type="ORF">UR93_C0005G0018</name>
</gene>
<dbReference type="NCBIfam" id="TIGR00006">
    <property type="entry name" value="16S rRNA (cytosine(1402)-N(4))-methyltransferase RsmH"/>
    <property type="match status" value="1"/>
</dbReference>
<keyword evidence="6" id="KW-0963">Cytoplasm</keyword>
<comment type="subcellular location">
    <subcellularLocation>
        <location evidence="6">Cytoplasm</location>
    </subcellularLocation>
</comment>
<keyword evidence="2 6" id="KW-0698">rRNA processing</keyword>
<dbReference type="PATRIC" id="fig|1618333.3.peg.212"/>
<dbReference type="GO" id="GO:0071424">
    <property type="term" value="F:rRNA (cytosine-N4-)-methyltransferase activity"/>
    <property type="evidence" value="ECO:0007669"/>
    <property type="project" value="UniProtKB-UniRule"/>
</dbReference>
<dbReference type="AlphaFoldDB" id="A0A0G0GB66"/>
<feature type="binding site" evidence="6">
    <location>
        <position position="113"/>
    </location>
    <ligand>
        <name>S-adenosyl-L-methionine</name>
        <dbReference type="ChEBI" id="CHEBI:59789"/>
    </ligand>
</feature>
<evidence type="ECO:0000256" key="1">
    <source>
        <dbReference type="ARBA" id="ARBA00010396"/>
    </source>
</evidence>
<dbReference type="PANTHER" id="PTHR11265">
    <property type="entry name" value="S-ADENOSYL-METHYLTRANSFERASE MRAW"/>
    <property type="match status" value="1"/>
</dbReference>
<dbReference type="SUPFAM" id="SSF81799">
    <property type="entry name" value="Putative methyltransferase TM0872, insert domain"/>
    <property type="match status" value="1"/>
</dbReference>
<evidence type="ECO:0000256" key="5">
    <source>
        <dbReference type="ARBA" id="ARBA00022691"/>
    </source>
</evidence>
<comment type="function">
    <text evidence="6">Specifically methylates the N4 position of cytidine in position 1402 (C1402) of 16S rRNA.</text>
</comment>
<dbReference type="InterPro" id="IPR023397">
    <property type="entry name" value="SAM-dep_MeTrfase_MraW_recog"/>
</dbReference>
<dbReference type="InterPro" id="IPR002903">
    <property type="entry name" value="RsmH"/>
</dbReference>
<keyword evidence="3 6" id="KW-0489">Methyltransferase</keyword>
<feature type="binding site" evidence="6">
    <location>
        <begin position="33"/>
        <end position="35"/>
    </location>
    <ligand>
        <name>S-adenosyl-L-methionine</name>
        <dbReference type="ChEBI" id="CHEBI:59789"/>
    </ligand>
</feature>
<dbReference type="Gene3D" id="3.40.50.150">
    <property type="entry name" value="Vaccinia Virus protein VP39"/>
    <property type="match status" value="1"/>
</dbReference>
<comment type="catalytic activity">
    <reaction evidence="6">
        <text>cytidine(1402) in 16S rRNA + S-adenosyl-L-methionine = N(4)-methylcytidine(1402) in 16S rRNA + S-adenosyl-L-homocysteine + H(+)</text>
        <dbReference type="Rhea" id="RHEA:42928"/>
        <dbReference type="Rhea" id="RHEA-COMP:10286"/>
        <dbReference type="Rhea" id="RHEA-COMP:10287"/>
        <dbReference type="ChEBI" id="CHEBI:15378"/>
        <dbReference type="ChEBI" id="CHEBI:57856"/>
        <dbReference type="ChEBI" id="CHEBI:59789"/>
        <dbReference type="ChEBI" id="CHEBI:74506"/>
        <dbReference type="ChEBI" id="CHEBI:82748"/>
        <dbReference type="EC" id="2.1.1.199"/>
    </reaction>
</comment>
<keyword evidence="4 6" id="KW-0808">Transferase</keyword>
<evidence type="ECO:0000313" key="8">
    <source>
        <dbReference type="Proteomes" id="UP000034316"/>
    </source>
</evidence>
<proteinExistence type="inferred from homology"/>
<feature type="binding site" evidence="6">
    <location>
        <position position="56"/>
    </location>
    <ligand>
        <name>S-adenosyl-L-methionine</name>
        <dbReference type="ChEBI" id="CHEBI:59789"/>
    </ligand>
</feature>
<dbReference type="SUPFAM" id="SSF53335">
    <property type="entry name" value="S-adenosyl-L-methionine-dependent methyltransferases"/>
    <property type="match status" value="1"/>
</dbReference>
<dbReference type="GO" id="GO:0070475">
    <property type="term" value="P:rRNA base methylation"/>
    <property type="evidence" value="ECO:0007669"/>
    <property type="project" value="UniProtKB-UniRule"/>
</dbReference>
<dbReference type="EC" id="2.1.1.199" evidence="6"/>
<organism evidence="7 8">
    <name type="scientific">Berkelbacteria bacterium GW2011_GWA2_35_9</name>
    <dbReference type="NCBI Taxonomy" id="1618333"/>
    <lineage>
        <taxon>Bacteria</taxon>
        <taxon>Candidatus Berkelbacteria</taxon>
    </lineage>
</organism>
<comment type="similarity">
    <text evidence="1 6">Belongs to the methyltransferase superfamily. RsmH family.</text>
</comment>
<feature type="binding site" evidence="6">
    <location>
        <position position="106"/>
    </location>
    <ligand>
        <name>S-adenosyl-L-methionine</name>
        <dbReference type="ChEBI" id="CHEBI:59789"/>
    </ligand>
</feature>